<feature type="non-terminal residue" evidence="2">
    <location>
        <position position="142"/>
    </location>
</feature>
<gene>
    <name evidence="2" type="ORF">BRAFLDRAFT_159148</name>
</gene>
<reference evidence="2" key="1">
    <citation type="journal article" date="2008" name="Nature">
        <title>The amphioxus genome and the evolution of the chordate karyotype.</title>
        <authorList>
            <consortium name="US DOE Joint Genome Institute (JGI-PGF)"/>
            <person name="Putnam N.H."/>
            <person name="Butts T."/>
            <person name="Ferrier D.E.K."/>
            <person name="Furlong R.F."/>
            <person name="Hellsten U."/>
            <person name="Kawashima T."/>
            <person name="Robinson-Rechavi M."/>
            <person name="Shoguchi E."/>
            <person name="Terry A."/>
            <person name="Yu J.-K."/>
            <person name="Benito-Gutierrez E.L."/>
            <person name="Dubchak I."/>
            <person name="Garcia-Fernandez J."/>
            <person name="Gibson-Brown J.J."/>
            <person name="Grigoriev I.V."/>
            <person name="Horton A.C."/>
            <person name="de Jong P.J."/>
            <person name="Jurka J."/>
            <person name="Kapitonov V.V."/>
            <person name="Kohara Y."/>
            <person name="Kuroki Y."/>
            <person name="Lindquist E."/>
            <person name="Lucas S."/>
            <person name="Osoegawa K."/>
            <person name="Pennacchio L.A."/>
            <person name="Salamov A.A."/>
            <person name="Satou Y."/>
            <person name="Sauka-Spengler T."/>
            <person name="Schmutz J."/>
            <person name="Shin-I T."/>
            <person name="Toyoda A."/>
            <person name="Bronner-Fraser M."/>
            <person name="Fujiyama A."/>
            <person name="Holland L.Z."/>
            <person name="Holland P.W.H."/>
            <person name="Satoh N."/>
            <person name="Rokhsar D.S."/>
        </authorList>
    </citation>
    <scope>NUCLEOTIDE SEQUENCE [LARGE SCALE GENOMIC DNA]</scope>
    <source>
        <strain evidence="2">S238N-H82</strain>
        <tissue evidence="2">Testes</tissue>
    </source>
</reference>
<feature type="domain" description="MAM" evidence="1">
    <location>
        <begin position="10"/>
        <end position="142"/>
    </location>
</feature>
<dbReference type="Gene3D" id="2.60.120.200">
    <property type="match status" value="1"/>
</dbReference>
<evidence type="ECO:0000313" key="2">
    <source>
        <dbReference type="EMBL" id="EEN68898.1"/>
    </source>
</evidence>
<dbReference type="InParanoid" id="C3XSH7"/>
<dbReference type="InterPro" id="IPR000998">
    <property type="entry name" value="MAM_dom"/>
</dbReference>
<protein>
    <recommendedName>
        <fullName evidence="1">MAM domain-containing protein</fullName>
    </recommendedName>
</protein>
<dbReference type="InterPro" id="IPR051560">
    <property type="entry name" value="MAM_domain-containing"/>
</dbReference>
<feature type="non-terminal residue" evidence="2">
    <location>
        <position position="1"/>
    </location>
</feature>
<accession>C3XSH7</accession>
<dbReference type="GO" id="GO:0016020">
    <property type="term" value="C:membrane"/>
    <property type="evidence" value="ECO:0007669"/>
    <property type="project" value="InterPro"/>
</dbReference>
<proteinExistence type="predicted"/>
<organism>
    <name type="scientific">Branchiostoma floridae</name>
    <name type="common">Florida lancelet</name>
    <name type="synonym">Amphioxus</name>
    <dbReference type="NCBI Taxonomy" id="7739"/>
    <lineage>
        <taxon>Eukaryota</taxon>
        <taxon>Metazoa</taxon>
        <taxon>Chordata</taxon>
        <taxon>Cephalochordata</taxon>
        <taxon>Leptocardii</taxon>
        <taxon>Amphioxiformes</taxon>
        <taxon>Branchiostomatidae</taxon>
        <taxon>Branchiostoma</taxon>
    </lineage>
</organism>
<dbReference type="EMBL" id="GG666459">
    <property type="protein sequence ID" value="EEN68898.1"/>
    <property type="molecule type" value="Genomic_DNA"/>
</dbReference>
<dbReference type="InterPro" id="IPR013320">
    <property type="entry name" value="ConA-like_dom_sf"/>
</dbReference>
<name>C3XSH7_BRAFL</name>
<dbReference type="CDD" id="cd06263">
    <property type="entry name" value="MAM"/>
    <property type="match status" value="1"/>
</dbReference>
<dbReference type="AlphaFoldDB" id="C3XSH7"/>
<dbReference type="PANTHER" id="PTHR23282">
    <property type="entry name" value="APICAL ENDOSOMAL GLYCOPROTEIN PRECURSOR"/>
    <property type="match status" value="1"/>
</dbReference>
<sequence>LTLYTAPNENDCSFESDICSWMQDTNDDFDWTRASGSTVSVGTGPAVDHTTLTDSGFYMYIEASGQQLNDSAKLMSKSFTATNAGVCMKFWYQMYGSSVGQLNIYARTPGVPDIIIWRMRGNRGPQWNYAQVHITADSPNEV</sequence>
<dbReference type="PROSITE" id="PS00740">
    <property type="entry name" value="MAM_1"/>
    <property type="match status" value="1"/>
</dbReference>
<dbReference type="SUPFAM" id="SSF49899">
    <property type="entry name" value="Concanavalin A-like lectins/glucanases"/>
    <property type="match status" value="1"/>
</dbReference>
<dbReference type="PANTHER" id="PTHR23282:SF142">
    <property type="entry name" value="MAM DOMAIN-CONTAINING PROTEIN"/>
    <property type="match status" value="1"/>
</dbReference>
<dbReference type="PROSITE" id="PS50060">
    <property type="entry name" value="MAM_2"/>
    <property type="match status" value="1"/>
</dbReference>
<evidence type="ECO:0000259" key="1">
    <source>
        <dbReference type="PROSITE" id="PS50060"/>
    </source>
</evidence>
<dbReference type="SMART" id="SM00137">
    <property type="entry name" value="MAM"/>
    <property type="match status" value="1"/>
</dbReference>
<dbReference type="PRINTS" id="PR00020">
    <property type="entry name" value="MAMDOMAIN"/>
</dbReference>
<dbReference type="Pfam" id="PF00629">
    <property type="entry name" value="MAM"/>
    <property type="match status" value="1"/>
</dbReference>